<comment type="caution">
    <text evidence="8">The sequence shown here is derived from an EMBL/GenBank/DDBJ whole genome shotgun (WGS) entry which is preliminary data.</text>
</comment>
<dbReference type="Gene3D" id="3.50.50.60">
    <property type="entry name" value="FAD/NAD(P)-binding domain"/>
    <property type="match status" value="1"/>
</dbReference>
<keyword evidence="9" id="KW-1185">Reference proteome</keyword>
<evidence type="ECO:0000256" key="3">
    <source>
        <dbReference type="ARBA" id="ARBA00022630"/>
    </source>
</evidence>
<dbReference type="InterPro" id="IPR051104">
    <property type="entry name" value="FAD_monoxygenase"/>
</dbReference>
<protein>
    <recommendedName>
        <fullName evidence="7">FAD-binding domain-containing protein</fullName>
    </recommendedName>
</protein>
<name>A0A8K0RSI1_9HYPO</name>
<dbReference type="SUPFAM" id="SSF51905">
    <property type="entry name" value="FAD/NAD(P)-binding domain"/>
    <property type="match status" value="1"/>
</dbReference>
<dbReference type="OrthoDB" id="417877at2759"/>
<evidence type="ECO:0000256" key="1">
    <source>
        <dbReference type="ARBA" id="ARBA00001974"/>
    </source>
</evidence>
<organism evidence="8 9">
    <name type="scientific">Fusarium tricinctum</name>
    <dbReference type="NCBI Taxonomy" id="61284"/>
    <lineage>
        <taxon>Eukaryota</taxon>
        <taxon>Fungi</taxon>
        <taxon>Dikarya</taxon>
        <taxon>Ascomycota</taxon>
        <taxon>Pezizomycotina</taxon>
        <taxon>Sordariomycetes</taxon>
        <taxon>Hypocreomycetidae</taxon>
        <taxon>Hypocreales</taxon>
        <taxon>Nectriaceae</taxon>
        <taxon>Fusarium</taxon>
        <taxon>Fusarium tricinctum species complex</taxon>
    </lineage>
</organism>
<dbReference type="GO" id="GO:0044550">
    <property type="term" value="P:secondary metabolite biosynthetic process"/>
    <property type="evidence" value="ECO:0007669"/>
    <property type="project" value="TreeGrafter"/>
</dbReference>
<keyword evidence="5" id="KW-0560">Oxidoreductase</keyword>
<feature type="domain" description="FAD-binding" evidence="7">
    <location>
        <begin position="12"/>
        <end position="333"/>
    </location>
</feature>
<dbReference type="PANTHER" id="PTHR46720:SF3">
    <property type="entry name" value="FAD-BINDING DOMAIN-CONTAINING PROTEIN-RELATED"/>
    <property type="match status" value="1"/>
</dbReference>
<keyword evidence="4" id="KW-0274">FAD</keyword>
<evidence type="ECO:0000313" key="8">
    <source>
        <dbReference type="EMBL" id="KAH7239447.1"/>
    </source>
</evidence>
<dbReference type="AlphaFoldDB" id="A0A8K0RSI1"/>
<accession>A0A8K0RSI1</accession>
<comment type="similarity">
    <text evidence="2">Belongs to the paxM FAD-dependent monooxygenase family.</text>
</comment>
<dbReference type="SUPFAM" id="SSF54373">
    <property type="entry name" value="FAD-linked reductases, C-terminal domain"/>
    <property type="match status" value="1"/>
</dbReference>
<evidence type="ECO:0000256" key="5">
    <source>
        <dbReference type="ARBA" id="ARBA00023002"/>
    </source>
</evidence>
<dbReference type="Proteomes" id="UP000813427">
    <property type="component" value="Unassembled WGS sequence"/>
</dbReference>
<dbReference type="InterPro" id="IPR002938">
    <property type="entry name" value="FAD-bd"/>
</dbReference>
<dbReference type="Pfam" id="PF01494">
    <property type="entry name" value="FAD_binding_3"/>
    <property type="match status" value="1"/>
</dbReference>
<dbReference type="GO" id="GO:0071949">
    <property type="term" value="F:FAD binding"/>
    <property type="evidence" value="ECO:0007669"/>
    <property type="project" value="InterPro"/>
</dbReference>
<comment type="cofactor">
    <cofactor evidence="1">
        <name>FAD</name>
        <dbReference type="ChEBI" id="CHEBI:57692"/>
    </cofactor>
</comment>
<dbReference type="GO" id="GO:0004497">
    <property type="term" value="F:monooxygenase activity"/>
    <property type="evidence" value="ECO:0007669"/>
    <property type="project" value="UniProtKB-KW"/>
</dbReference>
<gene>
    <name evidence="8" type="ORF">BKA59DRAFT_404129</name>
</gene>
<sequence length="426" mass="47285">MSTSRQLGEGIKVAIIGGGPAGLAAAIEFGRLPFVEWHLYEQKPTISEIGAGITLQRSTWSLLEKLGASKHLGPNDFFRSSDGHDYQYRDGISGRLVKQTYPPAHVARHQAPCRVHRGKLQRALLKETDQRRIRPGMKLVSVELLPCGKLHLTLDDGFTDNVDLLVGADGIRSVVRKFACPDHSVHYTGATAYRSVVKVSDVERITGISRASVFWFGTEGKWIYTAPLDNEDWEVTCRISEADDGDRSTWGKEVSVTKFIEKFEEYCEPVQKLFSLITQIKRYDYFGGTRLPSVVNHQSIALIGDASHPLSGAFGAGAAFALEDANTLARSLRWAASSTGCLKDALNLFDSVRSPYYRALYQTMDDIAASHGKTLREAASVEEEIAGRIDNVSNQERKWMYYHDVSLTPSQRFENSNQRLLGGPSI</sequence>
<dbReference type="PRINTS" id="PR00420">
    <property type="entry name" value="RNGMNOXGNASE"/>
</dbReference>
<keyword evidence="6" id="KW-0503">Monooxygenase</keyword>
<dbReference type="PANTHER" id="PTHR46720">
    <property type="entry name" value="HYDROXYLASE, PUTATIVE (AFU_ORTHOLOGUE AFUA_3G01460)-RELATED"/>
    <property type="match status" value="1"/>
</dbReference>
<dbReference type="InterPro" id="IPR036188">
    <property type="entry name" value="FAD/NAD-bd_sf"/>
</dbReference>
<evidence type="ECO:0000256" key="4">
    <source>
        <dbReference type="ARBA" id="ARBA00022827"/>
    </source>
</evidence>
<evidence type="ECO:0000313" key="9">
    <source>
        <dbReference type="Proteomes" id="UP000813427"/>
    </source>
</evidence>
<keyword evidence="3" id="KW-0285">Flavoprotein</keyword>
<evidence type="ECO:0000259" key="7">
    <source>
        <dbReference type="Pfam" id="PF01494"/>
    </source>
</evidence>
<dbReference type="EMBL" id="JAGPXF010000006">
    <property type="protein sequence ID" value="KAH7239447.1"/>
    <property type="molecule type" value="Genomic_DNA"/>
</dbReference>
<evidence type="ECO:0000256" key="6">
    <source>
        <dbReference type="ARBA" id="ARBA00023033"/>
    </source>
</evidence>
<proteinExistence type="inferred from homology"/>
<reference evidence="8" key="1">
    <citation type="journal article" date="2021" name="Nat. Commun.">
        <title>Genetic determinants of endophytism in the Arabidopsis root mycobiome.</title>
        <authorList>
            <person name="Mesny F."/>
            <person name="Miyauchi S."/>
            <person name="Thiergart T."/>
            <person name="Pickel B."/>
            <person name="Atanasova L."/>
            <person name="Karlsson M."/>
            <person name="Huettel B."/>
            <person name="Barry K.W."/>
            <person name="Haridas S."/>
            <person name="Chen C."/>
            <person name="Bauer D."/>
            <person name="Andreopoulos W."/>
            <person name="Pangilinan J."/>
            <person name="LaButti K."/>
            <person name="Riley R."/>
            <person name="Lipzen A."/>
            <person name="Clum A."/>
            <person name="Drula E."/>
            <person name="Henrissat B."/>
            <person name="Kohler A."/>
            <person name="Grigoriev I.V."/>
            <person name="Martin F.M."/>
            <person name="Hacquard S."/>
        </authorList>
    </citation>
    <scope>NUCLEOTIDE SEQUENCE</scope>
    <source>
        <strain evidence="8">MPI-SDFR-AT-0068</strain>
    </source>
</reference>
<evidence type="ECO:0000256" key="2">
    <source>
        <dbReference type="ARBA" id="ARBA00007992"/>
    </source>
</evidence>